<dbReference type="EMBL" id="CP084930">
    <property type="protein sequence ID" value="USI71645.1"/>
    <property type="molecule type" value="Genomic_DNA"/>
</dbReference>
<sequence length="217" mass="24995">MSDRPIIFSAPMVRALIEGRKTQTRRLLSLRGRRGFSEFGPSDTPGYDWHFRDAGMRWHDVQADRLLELLPYAAGDRLYVREAWSHTGHGVWSIEQARMAAHVNGRPIYRATDETDAGTKFWPSIHMPREFSRLTLMVEALKVERLQDISEEDALKEGVEPMKYPEIGEWGWPQRKFADLWRSLHGPDSWEANPWVVAPTFSVIRANIDSLPNRVAA</sequence>
<evidence type="ECO:0000313" key="2">
    <source>
        <dbReference type="Proteomes" id="UP001056937"/>
    </source>
</evidence>
<keyword evidence="2" id="KW-1185">Reference proteome</keyword>
<proteinExistence type="predicted"/>
<evidence type="ECO:0000313" key="1">
    <source>
        <dbReference type="EMBL" id="USI71645.1"/>
    </source>
</evidence>
<accession>A0ABY4X461</accession>
<gene>
    <name evidence="1" type="ORF">LHA26_09885</name>
</gene>
<dbReference type="RefSeq" id="WP_252165458.1">
    <property type="nucleotide sequence ID" value="NZ_CP084930.1"/>
</dbReference>
<dbReference type="Proteomes" id="UP001056937">
    <property type="component" value="Chromosome 1"/>
</dbReference>
<protein>
    <submittedName>
        <fullName evidence="1">Uncharacterized protein</fullName>
    </submittedName>
</protein>
<name>A0ABY4X461_9SPHN</name>
<reference evidence="1" key="1">
    <citation type="journal article" date="2022" name="Toxins">
        <title>Genomic Analysis of Sphingopyxis sp. USTB-05 for Biodegrading Cyanobacterial Hepatotoxins.</title>
        <authorList>
            <person name="Liu C."/>
            <person name="Xu Q."/>
            <person name="Zhao Z."/>
            <person name="Zhang H."/>
            <person name="Liu X."/>
            <person name="Yin C."/>
            <person name="Liu Y."/>
            <person name="Yan H."/>
        </authorList>
    </citation>
    <scope>NUCLEOTIDE SEQUENCE</scope>
    <source>
        <strain evidence="1">NBD5</strain>
    </source>
</reference>
<organism evidence="1 2">
    <name type="scientific">Sphingomonas morindae</name>
    <dbReference type="NCBI Taxonomy" id="1541170"/>
    <lineage>
        <taxon>Bacteria</taxon>
        <taxon>Pseudomonadati</taxon>
        <taxon>Pseudomonadota</taxon>
        <taxon>Alphaproteobacteria</taxon>
        <taxon>Sphingomonadales</taxon>
        <taxon>Sphingomonadaceae</taxon>
        <taxon>Sphingomonas</taxon>
    </lineage>
</organism>